<keyword evidence="5" id="KW-1185">Reference proteome</keyword>
<dbReference type="InterPro" id="IPR016181">
    <property type="entry name" value="Acyl_CoA_acyltransferase"/>
</dbReference>
<dbReference type="PROSITE" id="PS51186">
    <property type="entry name" value="GNAT"/>
    <property type="match status" value="1"/>
</dbReference>
<organism evidence="4 5">
    <name type="scientific">Pseudodesulfovibrio mercurii</name>
    <dbReference type="NCBI Taxonomy" id="641491"/>
    <lineage>
        <taxon>Bacteria</taxon>
        <taxon>Pseudomonadati</taxon>
        <taxon>Thermodesulfobacteriota</taxon>
        <taxon>Desulfovibrionia</taxon>
        <taxon>Desulfovibrionales</taxon>
        <taxon>Desulfovibrionaceae</taxon>
    </lineage>
</organism>
<evidence type="ECO:0000256" key="2">
    <source>
        <dbReference type="ARBA" id="ARBA00023315"/>
    </source>
</evidence>
<name>F0JG68_9BACT</name>
<reference evidence="4 5" key="1">
    <citation type="journal article" date="2011" name="J. Bacteriol.">
        <title>Genome sequence of the mercury-methylating strain Desulfovibrio desulfuricans ND132.</title>
        <authorList>
            <person name="Brown S.D."/>
            <person name="Gilmour C.C."/>
            <person name="Kucken A.M."/>
            <person name="Wall J.D."/>
            <person name="Elias D.A."/>
            <person name="Brandt C.C."/>
            <person name="Podar M."/>
            <person name="Chertkov O."/>
            <person name="Held B."/>
            <person name="Bruce D.C."/>
            <person name="Detter J.C."/>
            <person name="Tapia R."/>
            <person name="Han C.S."/>
            <person name="Goodwin L.A."/>
            <person name="Cheng J.F."/>
            <person name="Pitluck S."/>
            <person name="Woyke T."/>
            <person name="Mikhailova N."/>
            <person name="Ivanova N.N."/>
            <person name="Han J."/>
            <person name="Lucas S."/>
            <person name="Lapidus A.L."/>
            <person name="Land M.L."/>
            <person name="Hauser L.J."/>
            <person name="Palumbo A.V."/>
        </authorList>
    </citation>
    <scope>NUCLEOTIDE SEQUENCE [LARGE SCALE GENOMIC DNA]</scope>
    <source>
        <strain evidence="4 5">ND132</strain>
    </source>
</reference>
<evidence type="ECO:0000259" key="3">
    <source>
        <dbReference type="PROSITE" id="PS51186"/>
    </source>
</evidence>
<accession>F0JG68</accession>
<dbReference type="KEGG" id="ddn:DND132_0600"/>
<dbReference type="GO" id="GO:0008080">
    <property type="term" value="F:N-acetyltransferase activity"/>
    <property type="evidence" value="ECO:0007669"/>
    <property type="project" value="InterPro"/>
</dbReference>
<dbReference type="EMBL" id="CP003220">
    <property type="protein sequence ID" value="EGB13816.1"/>
    <property type="molecule type" value="Genomic_DNA"/>
</dbReference>
<dbReference type="HOGENOM" id="CLU_086503_3_0_7"/>
<dbReference type="RefSeq" id="WP_014321244.1">
    <property type="nucleotide sequence ID" value="NC_016803.1"/>
</dbReference>
<sequence>MNLRTTTGCEGIDWQTVADILKLVGMASHAPEVLARAFRASHTTVFIHDGDKLVGFGRAISDGAYQAAVYDCAVLPEYQGHGLGAAIMRAILDGVGECNVILYAAPGKEGFYRKQGFSNMKTGMARFVRPAVMREKGFTD</sequence>
<dbReference type="OrthoDB" id="9775804at2"/>
<dbReference type="InterPro" id="IPR000182">
    <property type="entry name" value="GNAT_dom"/>
</dbReference>
<dbReference type="InterPro" id="IPR045039">
    <property type="entry name" value="NSI-like"/>
</dbReference>
<dbReference type="SUPFAM" id="SSF55729">
    <property type="entry name" value="Acyl-CoA N-acyltransferases (Nat)"/>
    <property type="match status" value="1"/>
</dbReference>
<dbReference type="SMR" id="F0JG68"/>
<dbReference type="Proteomes" id="UP000007845">
    <property type="component" value="Chromosome"/>
</dbReference>
<evidence type="ECO:0000313" key="4">
    <source>
        <dbReference type="EMBL" id="EGB13816.1"/>
    </source>
</evidence>
<feature type="domain" description="N-acetyltransferase" evidence="3">
    <location>
        <begin position="1"/>
        <end position="139"/>
    </location>
</feature>
<dbReference type="STRING" id="641491.DND132_0600"/>
<dbReference type="CDD" id="cd04301">
    <property type="entry name" value="NAT_SF"/>
    <property type="match status" value="1"/>
</dbReference>
<protein>
    <submittedName>
        <fullName evidence="4">GCN5-related N-acetyltransferase</fullName>
    </submittedName>
</protein>
<keyword evidence="2" id="KW-0012">Acyltransferase</keyword>
<dbReference type="AlphaFoldDB" id="F0JG68"/>
<proteinExistence type="predicted"/>
<evidence type="ECO:0000256" key="1">
    <source>
        <dbReference type="ARBA" id="ARBA00022679"/>
    </source>
</evidence>
<dbReference type="PANTHER" id="PTHR43626:SF4">
    <property type="entry name" value="GCN5-RELATED N-ACETYLTRANSFERASE 2, CHLOROPLASTIC"/>
    <property type="match status" value="1"/>
</dbReference>
<dbReference type="GO" id="GO:0005737">
    <property type="term" value="C:cytoplasm"/>
    <property type="evidence" value="ECO:0007669"/>
    <property type="project" value="TreeGrafter"/>
</dbReference>
<dbReference type="Pfam" id="PF13508">
    <property type="entry name" value="Acetyltransf_7"/>
    <property type="match status" value="1"/>
</dbReference>
<dbReference type="eggNOG" id="COG0454">
    <property type="taxonomic scope" value="Bacteria"/>
</dbReference>
<keyword evidence="1 4" id="KW-0808">Transferase</keyword>
<evidence type="ECO:0000313" key="5">
    <source>
        <dbReference type="Proteomes" id="UP000007845"/>
    </source>
</evidence>
<dbReference type="Gene3D" id="3.40.630.30">
    <property type="match status" value="1"/>
</dbReference>
<dbReference type="PANTHER" id="PTHR43626">
    <property type="entry name" value="ACYL-COA N-ACYLTRANSFERASE"/>
    <property type="match status" value="1"/>
</dbReference>
<gene>
    <name evidence="4" type="ORF">DND132_0600</name>
</gene>